<evidence type="ECO:0000313" key="3">
    <source>
        <dbReference type="Proteomes" id="UP000230463"/>
    </source>
</evidence>
<dbReference type="Gene3D" id="2.40.440.10">
    <property type="entry name" value="L,D-transpeptidase catalytic domain-like"/>
    <property type="match status" value="1"/>
</dbReference>
<dbReference type="AlphaFoldDB" id="A0A855FTZ6"/>
<reference evidence="2 3" key="1">
    <citation type="journal article" date="2017" name="MBio">
        <title>Type VI secretion-mediated competition in the bee gut microbiome.</title>
        <authorList>
            <person name="Steele M.I."/>
            <person name="Kwong W.K."/>
            <person name="Powell J.E."/>
            <person name="Whiteley M."/>
            <person name="Moran N.A."/>
        </authorList>
    </citation>
    <scope>NUCLEOTIDE SEQUENCE [LARGE SCALE GENOMIC DNA]</scope>
    <source>
        <strain evidence="2 3">HK3</strain>
    </source>
</reference>
<evidence type="ECO:0000259" key="1">
    <source>
        <dbReference type="Pfam" id="PF10908"/>
    </source>
</evidence>
<evidence type="ECO:0000313" key="2">
    <source>
        <dbReference type="EMBL" id="PIT59934.1"/>
    </source>
</evidence>
<dbReference type="InterPro" id="IPR038063">
    <property type="entry name" value="Transpep_catalytic_dom"/>
</dbReference>
<gene>
    <name evidence="2" type="ORF">BHC57_06585</name>
</gene>
<proteinExistence type="predicted"/>
<dbReference type="Pfam" id="PF10908">
    <property type="entry name" value="Tlde1_dom"/>
    <property type="match status" value="1"/>
</dbReference>
<protein>
    <submittedName>
        <fullName evidence="2">DUF2778 domain-containing protein</fullName>
    </submittedName>
</protein>
<accession>A0A855FTZ6</accession>
<sequence>MTWTYSQSTGILKHNGQFVAKGYAGKGIGTNNTKMENVPNIGPIPRGQYTLIELIQSHPTTGKYSIRLLPASNNKMYGRSGFLIHGDSRKSPGTASSGCIILKLVYRKQMWESNDRQLQVIE</sequence>
<dbReference type="InterPro" id="IPR021225">
    <property type="entry name" value="Tlde1_dom"/>
</dbReference>
<name>A0A855FTZ6_9NEIS</name>
<comment type="caution">
    <text evidence="2">The sequence shown here is derived from an EMBL/GenBank/DDBJ whole genome shotgun (WGS) entry which is preliminary data.</text>
</comment>
<organism evidence="2 3">
    <name type="scientific">Snodgrassella alvi</name>
    <dbReference type="NCBI Taxonomy" id="1196083"/>
    <lineage>
        <taxon>Bacteria</taxon>
        <taxon>Pseudomonadati</taxon>
        <taxon>Pseudomonadota</taxon>
        <taxon>Betaproteobacteria</taxon>
        <taxon>Neisseriales</taxon>
        <taxon>Neisseriaceae</taxon>
        <taxon>Snodgrassella</taxon>
    </lineage>
</organism>
<dbReference type="EMBL" id="MEIU01000057">
    <property type="protein sequence ID" value="PIT59934.1"/>
    <property type="molecule type" value="Genomic_DNA"/>
</dbReference>
<dbReference type="Proteomes" id="UP000230463">
    <property type="component" value="Unassembled WGS sequence"/>
</dbReference>
<dbReference type="RefSeq" id="WP_100123752.1">
    <property type="nucleotide sequence ID" value="NZ_MEIU01000057.1"/>
</dbReference>
<feature type="domain" description="Tlde1" evidence="1">
    <location>
        <begin position="21"/>
        <end position="116"/>
    </location>
</feature>